<feature type="non-terminal residue" evidence="3">
    <location>
        <position position="1"/>
    </location>
</feature>
<sequence length="139" mass="15718">CDINAKYSKALDGISIKGNDIISMIDEIPIFCVVASFAKGISSIIDAKELRHKESDRIHAICDNLSNMGANIYQENDTITIKGLKKLYNASINHYNDHRIAMAFEIMKLSIGEQMSYEHKDIIDISFPKFYETIDSLIQ</sequence>
<dbReference type="PANTHER" id="PTHR21090">
    <property type="entry name" value="AROM/DEHYDROQUINATE SYNTHASE"/>
    <property type="match status" value="1"/>
</dbReference>
<reference evidence="3" key="1">
    <citation type="submission" date="2018-05" db="EMBL/GenBank/DDBJ databases">
        <authorList>
            <person name="Lanie J.A."/>
            <person name="Ng W.-L."/>
            <person name="Kazmierczak K.M."/>
            <person name="Andrzejewski T.M."/>
            <person name="Davidsen T.M."/>
            <person name="Wayne K.J."/>
            <person name="Tettelin H."/>
            <person name="Glass J.I."/>
            <person name="Rusch D."/>
            <person name="Podicherti R."/>
            <person name="Tsui H.-C.T."/>
            <person name="Winkler M.E."/>
        </authorList>
    </citation>
    <scope>NUCLEOTIDE SEQUENCE</scope>
</reference>
<dbReference type="SUPFAM" id="SSF55205">
    <property type="entry name" value="EPT/RTPC-like"/>
    <property type="match status" value="1"/>
</dbReference>
<dbReference type="PROSITE" id="PS00885">
    <property type="entry name" value="EPSP_SYNTHASE_2"/>
    <property type="match status" value="1"/>
</dbReference>
<keyword evidence="1" id="KW-0808">Transferase</keyword>
<evidence type="ECO:0000259" key="2">
    <source>
        <dbReference type="Pfam" id="PF00275"/>
    </source>
</evidence>
<dbReference type="AlphaFoldDB" id="A0A383E4N0"/>
<dbReference type="GO" id="GO:0009423">
    <property type="term" value="P:chorismate biosynthetic process"/>
    <property type="evidence" value="ECO:0007669"/>
    <property type="project" value="TreeGrafter"/>
</dbReference>
<evidence type="ECO:0000256" key="1">
    <source>
        <dbReference type="ARBA" id="ARBA00022679"/>
    </source>
</evidence>
<gene>
    <name evidence="3" type="ORF">METZ01_LOCUS504403</name>
</gene>
<dbReference type="EMBL" id="UINC01222669">
    <property type="protein sequence ID" value="SVE51549.1"/>
    <property type="molecule type" value="Genomic_DNA"/>
</dbReference>
<dbReference type="InterPro" id="IPR001986">
    <property type="entry name" value="Enolpyruvate_Tfrase_dom"/>
</dbReference>
<organism evidence="3">
    <name type="scientific">marine metagenome</name>
    <dbReference type="NCBI Taxonomy" id="408172"/>
    <lineage>
        <taxon>unclassified sequences</taxon>
        <taxon>metagenomes</taxon>
        <taxon>ecological metagenomes</taxon>
    </lineage>
</organism>
<dbReference type="PANTHER" id="PTHR21090:SF5">
    <property type="entry name" value="PENTAFUNCTIONAL AROM POLYPEPTIDE"/>
    <property type="match status" value="1"/>
</dbReference>
<dbReference type="GO" id="GO:0003866">
    <property type="term" value="F:3-phosphoshikimate 1-carboxyvinyltransferase activity"/>
    <property type="evidence" value="ECO:0007669"/>
    <property type="project" value="TreeGrafter"/>
</dbReference>
<dbReference type="InterPro" id="IPR036968">
    <property type="entry name" value="Enolpyruvate_Tfrase_sf"/>
</dbReference>
<dbReference type="InterPro" id="IPR023193">
    <property type="entry name" value="EPSP_synthase_CS"/>
</dbReference>
<dbReference type="Pfam" id="PF00275">
    <property type="entry name" value="EPSP_synthase"/>
    <property type="match status" value="1"/>
</dbReference>
<dbReference type="Gene3D" id="3.65.10.10">
    <property type="entry name" value="Enolpyruvate transferase domain"/>
    <property type="match status" value="1"/>
</dbReference>
<protein>
    <recommendedName>
        <fullName evidence="2">Enolpyruvate transferase domain-containing protein</fullName>
    </recommendedName>
</protein>
<feature type="domain" description="Enolpyruvate transferase" evidence="2">
    <location>
        <begin position="13"/>
        <end position="133"/>
    </location>
</feature>
<evidence type="ECO:0000313" key="3">
    <source>
        <dbReference type="EMBL" id="SVE51549.1"/>
    </source>
</evidence>
<accession>A0A383E4N0</accession>
<proteinExistence type="predicted"/>
<name>A0A383E4N0_9ZZZZ</name>
<dbReference type="InterPro" id="IPR013792">
    <property type="entry name" value="RNA3'P_cycl/enolpyr_Trfase_a/b"/>
</dbReference>